<dbReference type="GO" id="GO:1904680">
    <property type="term" value="F:peptide transmembrane transporter activity"/>
    <property type="evidence" value="ECO:0007669"/>
    <property type="project" value="TreeGrafter"/>
</dbReference>
<dbReference type="RefSeq" id="WP_084710892.1">
    <property type="nucleotide sequence ID" value="NZ_CDRZ01000041.1"/>
</dbReference>
<evidence type="ECO:0000313" key="5">
    <source>
        <dbReference type="EMBL" id="CEO87942.1"/>
    </source>
</evidence>
<evidence type="ECO:0000259" key="4">
    <source>
        <dbReference type="Pfam" id="PF00496"/>
    </source>
</evidence>
<evidence type="ECO:0000256" key="2">
    <source>
        <dbReference type="ARBA" id="ARBA00022448"/>
    </source>
</evidence>
<dbReference type="Pfam" id="PF00496">
    <property type="entry name" value="SBP_bac_5"/>
    <property type="match status" value="1"/>
</dbReference>
<dbReference type="SUPFAM" id="SSF53850">
    <property type="entry name" value="Periplasmic binding protein-like II"/>
    <property type="match status" value="1"/>
</dbReference>
<gene>
    <name evidence="5" type="ORF">SSCH_1350023</name>
</gene>
<dbReference type="PANTHER" id="PTHR30290:SF9">
    <property type="entry name" value="OLIGOPEPTIDE-BINDING PROTEIN APPA"/>
    <property type="match status" value="1"/>
</dbReference>
<evidence type="ECO:0000256" key="1">
    <source>
        <dbReference type="ARBA" id="ARBA00005695"/>
    </source>
</evidence>
<evidence type="ECO:0000256" key="3">
    <source>
        <dbReference type="ARBA" id="ARBA00022729"/>
    </source>
</evidence>
<dbReference type="Gene3D" id="3.40.190.10">
    <property type="entry name" value="Periplasmic binding protein-like II"/>
    <property type="match status" value="1"/>
</dbReference>
<dbReference type="OrthoDB" id="9772924at2"/>
<reference evidence="6" key="1">
    <citation type="submission" date="2015-01" db="EMBL/GenBank/DDBJ databases">
        <authorList>
            <person name="Manzoor Shahid"/>
            <person name="Zubair Saima"/>
        </authorList>
    </citation>
    <scope>NUCLEOTIDE SEQUENCE [LARGE SCALE GENOMIC DNA]</scope>
    <source>
        <strain evidence="6">Sp3</strain>
    </source>
</reference>
<sequence>MRRSVRCLMSLILIIAFMLTLVGCGEKPASKEGKGKEELVIAMASYSSGKMPPEGLGAGGATQIYEPLLFLNKKMEIQPGLVSSWKRLDDTTYEFKIREGVKFHNGKEFDAESAKYVFMVHLEKLKTGYMAQRFKGVIDKNSFKIIDKYTLEVKTLKPYPFLPNLMTQGQMVGLDPESFENGKIVGTGPYKFKEDVKDQYVVVERNDDYWGKKPFFKRVVFKPVPDQNTRVMALKTGDVDMALYPSIPSLKDLEKEYTIFKGFKGFPFLMFNFERSYLKNVDFRKALCMAVDREKIAKEIYQGTAEPAYSLIPKELLYSIEGEHQGISFNPKEAKKMLEKAGYKDSDKDGYVDQDGKNLELKLVYWAADEQYKSIAETISSSFNELGVKTNISALEIAAYNEVLLEKGDYDICLDSGGIFWGSTSTMLYDHFYGKSGLTGFHSLIDAEIDKLIEEGMELESKNDIKGAAAKYKAAQKRAVDDLVIECPVVFQKHIVAAKKNVKNFSPFSHYGMFTIGVTENMIGEIKWED</sequence>
<dbReference type="GO" id="GO:0042597">
    <property type="term" value="C:periplasmic space"/>
    <property type="evidence" value="ECO:0007669"/>
    <property type="project" value="UniProtKB-ARBA"/>
</dbReference>
<name>A0A0B7MJV9_9FIRM</name>
<dbReference type="EMBL" id="CDRZ01000041">
    <property type="protein sequence ID" value="CEO87942.1"/>
    <property type="molecule type" value="Genomic_DNA"/>
</dbReference>
<dbReference type="GO" id="GO:0043190">
    <property type="term" value="C:ATP-binding cassette (ABC) transporter complex"/>
    <property type="evidence" value="ECO:0007669"/>
    <property type="project" value="InterPro"/>
</dbReference>
<organism evidence="5 6">
    <name type="scientific">Syntrophaceticus schinkii</name>
    <dbReference type="NCBI Taxonomy" id="499207"/>
    <lineage>
        <taxon>Bacteria</taxon>
        <taxon>Bacillati</taxon>
        <taxon>Bacillota</taxon>
        <taxon>Clostridia</taxon>
        <taxon>Thermoanaerobacterales</taxon>
        <taxon>Thermoanaerobacterales Family III. Incertae Sedis</taxon>
        <taxon>Syntrophaceticus</taxon>
    </lineage>
</organism>
<comment type="similarity">
    <text evidence="1">Belongs to the bacterial solute-binding protein 5 family.</text>
</comment>
<dbReference type="Gene3D" id="3.10.105.10">
    <property type="entry name" value="Dipeptide-binding Protein, Domain 3"/>
    <property type="match status" value="1"/>
</dbReference>
<dbReference type="InterPro" id="IPR030678">
    <property type="entry name" value="Peptide/Ni-bd"/>
</dbReference>
<dbReference type="InterPro" id="IPR000914">
    <property type="entry name" value="SBP_5_dom"/>
</dbReference>
<dbReference type="InterPro" id="IPR039424">
    <property type="entry name" value="SBP_5"/>
</dbReference>
<keyword evidence="2" id="KW-0813">Transport</keyword>
<dbReference type="Proteomes" id="UP000046155">
    <property type="component" value="Unassembled WGS sequence"/>
</dbReference>
<accession>A0A0B7MJV9</accession>
<proteinExistence type="inferred from homology"/>
<protein>
    <recommendedName>
        <fullName evidence="4">Solute-binding protein family 5 domain-containing protein</fullName>
    </recommendedName>
</protein>
<feature type="domain" description="Solute-binding protein family 5" evidence="4">
    <location>
        <begin position="76"/>
        <end position="434"/>
    </location>
</feature>
<dbReference type="PROSITE" id="PS51257">
    <property type="entry name" value="PROKAR_LIPOPROTEIN"/>
    <property type="match status" value="1"/>
</dbReference>
<dbReference type="AlphaFoldDB" id="A0A0B7MJV9"/>
<dbReference type="PANTHER" id="PTHR30290">
    <property type="entry name" value="PERIPLASMIC BINDING COMPONENT OF ABC TRANSPORTER"/>
    <property type="match status" value="1"/>
</dbReference>
<dbReference type="GO" id="GO:0015833">
    <property type="term" value="P:peptide transport"/>
    <property type="evidence" value="ECO:0007669"/>
    <property type="project" value="TreeGrafter"/>
</dbReference>
<dbReference type="PIRSF" id="PIRSF002741">
    <property type="entry name" value="MppA"/>
    <property type="match status" value="1"/>
</dbReference>
<keyword evidence="3" id="KW-0732">Signal</keyword>
<keyword evidence="6" id="KW-1185">Reference proteome</keyword>
<evidence type="ECO:0000313" key="6">
    <source>
        <dbReference type="Proteomes" id="UP000046155"/>
    </source>
</evidence>